<dbReference type="InterPro" id="IPR017026">
    <property type="entry name" value="ImuA"/>
</dbReference>
<dbReference type="AlphaFoldDB" id="A0A3N4QE27"/>
<gene>
    <name evidence="1" type="ORF">EGT74_12160</name>
</gene>
<organism evidence="1 2">
    <name type="scientific">Chitinophaga lutea</name>
    <dbReference type="NCBI Taxonomy" id="2488634"/>
    <lineage>
        <taxon>Bacteria</taxon>
        <taxon>Pseudomonadati</taxon>
        <taxon>Bacteroidota</taxon>
        <taxon>Chitinophagia</taxon>
        <taxon>Chitinophagales</taxon>
        <taxon>Chitinophagaceae</taxon>
        <taxon>Chitinophaga</taxon>
    </lineage>
</organism>
<evidence type="ECO:0000313" key="1">
    <source>
        <dbReference type="EMBL" id="RPE14220.1"/>
    </source>
</evidence>
<name>A0A3N4QE27_9BACT</name>
<keyword evidence="2" id="KW-1185">Reference proteome</keyword>
<sequence length="261" mass="28497">MSSSKADIIAALQREILSLQGYRAEGDDVAVKVGLESIMRSFSGAVFPTGAIHEFLTEAPEQTAASGGFITGLLAALMQRGGACIWISTTGRLFPPALKAFGVEPDRFIFINLEREKDVLWAMEECLKCEGLAAVIADLADISFAQSRRLQLAVEQSRVTAFILRTSSRKLQPIASTARWKIAPLPSRLEDGMPGVGFPCWHVELLKVRNGYPGMWKVEWLADHFVVLPERPVAVPERPAAAAIAERQVLTVVAGRKREVG</sequence>
<comment type="caution">
    <text evidence="1">The sequence shown here is derived from an EMBL/GenBank/DDBJ whole genome shotgun (WGS) entry which is preliminary data.</text>
</comment>
<dbReference type="Proteomes" id="UP000278351">
    <property type="component" value="Unassembled WGS sequence"/>
</dbReference>
<dbReference type="InterPro" id="IPR027417">
    <property type="entry name" value="P-loop_NTPase"/>
</dbReference>
<protein>
    <submittedName>
        <fullName evidence="1">Error-prone repair protein ImuA</fullName>
    </submittedName>
</protein>
<dbReference type="OrthoDB" id="836928at2"/>
<evidence type="ECO:0000313" key="2">
    <source>
        <dbReference type="Proteomes" id="UP000278351"/>
    </source>
</evidence>
<reference evidence="1 2" key="1">
    <citation type="submission" date="2018-11" db="EMBL/GenBank/DDBJ databases">
        <title>Chitinophaga lutea sp.nov., isolate from arsenic contaminated soil.</title>
        <authorList>
            <person name="Zong Y."/>
        </authorList>
    </citation>
    <scope>NUCLEOTIDE SEQUENCE [LARGE SCALE GENOMIC DNA]</scope>
    <source>
        <strain evidence="1 2">ZY74</strain>
    </source>
</reference>
<dbReference type="PIRSF" id="PIRSF034285">
    <property type="entry name" value="UCP034285"/>
    <property type="match status" value="1"/>
</dbReference>
<proteinExistence type="predicted"/>
<accession>A0A3N4QE27</accession>
<dbReference type="EMBL" id="RPDH01000001">
    <property type="protein sequence ID" value="RPE14220.1"/>
    <property type="molecule type" value="Genomic_DNA"/>
</dbReference>
<dbReference type="Gene3D" id="3.40.50.300">
    <property type="entry name" value="P-loop containing nucleotide triphosphate hydrolases"/>
    <property type="match status" value="1"/>
</dbReference>
<dbReference type="RefSeq" id="WP_123846732.1">
    <property type="nucleotide sequence ID" value="NZ_RPDH01000001.1"/>
</dbReference>
<dbReference type="SUPFAM" id="SSF52540">
    <property type="entry name" value="P-loop containing nucleoside triphosphate hydrolases"/>
    <property type="match status" value="1"/>
</dbReference>